<evidence type="ECO:0000313" key="2">
    <source>
        <dbReference type="EMBL" id="VVD92149.1"/>
    </source>
</evidence>
<keyword evidence="1" id="KW-0732">Signal</keyword>
<dbReference type="EMBL" id="CABPRU010000003">
    <property type="protein sequence ID" value="VVD92149.1"/>
    <property type="molecule type" value="Genomic_DNA"/>
</dbReference>
<evidence type="ECO:0000313" key="3">
    <source>
        <dbReference type="Proteomes" id="UP000334380"/>
    </source>
</evidence>
<evidence type="ECO:0000256" key="1">
    <source>
        <dbReference type="SAM" id="SignalP"/>
    </source>
</evidence>
<organism evidence="2 3">
    <name type="scientific">Pandoraea terrigena</name>
    <dbReference type="NCBI Taxonomy" id="2508292"/>
    <lineage>
        <taxon>Bacteria</taxon>
        <taxon>Pseudomonadati</taxon>
        <taxon>Pseudomonadota</taxon>
        <taxon>Betaproteobacteria</taxon>
        <taxon>Burkholderiales</taxon>
        <taxon>Burkholderiaceae</taxon>
        <taxon>Pandoraea</taxon>
    </lineage>
</organism>
<name>A0A5E4U203_9BURK</name>
<dbReference type="AlphaFoldDB" id="A0A5E4U203"/>
<feature type="chain" id="PRO_5022940249" evidence="1">
    <location>
        <begin position="24"/>
        <end position="165"/>
    </location>
</feature>
<keyword evidence="3" id="KW-1185">Reference proteome</keyword>
<gene>
    <name evidence="2" type="ORF">PTE31013_01692</name>
</gene>
<reference evidence="2 3" key="1">
    <citation type="submission" date="2019-08" db="EMBL/GenBank/DDBJ databases">
        <authorList>
            <person name="Peeters C."/>
        </authorList>
    </citation>
    <scope>NUCLEOTIDE SEQUENCE [LARGE SCALE GENOMIC DNA]</scope>
    <source>
        <strain evidence="2 3">LMG 31013</strain>
    </source>
</reference>
<proteinExistence type="predicted"/>
<feature type="signal peptide" evidence="1">
    <location>
        <begin position="1"/>
        <end position="23"/>
    </location>
</feature>
<dbReference type="Proteomes" id="UP000334380">
    <property type="component" value="Unassembled WGS sequence"/>
</dbReference>
<protein>
    <submittedName>
        <fullName evidence="2">Uncharacterized protein</fullName>
    </submittedName>
</protein>
<sequence>MKKLCLTVLVALCSAAVVPAAIAAEPAGKTTVKKAAPKKKVKKASTKKKAAVTAAAVQPADGSELWSCKENEKLYIKGNMKRDQVLTMFWEGRNYKLPREQTTTGADRFYDAASGLDLVVIPAKAMLFTHRDGGSRLADECMTYEMSEHDKLAPTQSVQLIKVTN</sequence>
<dbReference type="OrthoDB" id="8943325at2"/>
<accession>A0A5E4U203</accession>
<dbReference type="RefSeq" id="WP_150612368.1">
    <property type="nucleotide sequence ID" value="NZ_CABPRU010000003.1"/>
</dbReference>